<dbReference type="GO" id="GO:0016747">
    <property type="term" value="F:acyltransferase activity, transferring groups other than amino-acyl groups"/>
    <property type="evidence" value="ECO:0007669"/>
    <property type="project" value="InterPro"/>
</dbReference>
<gene>
    <name evidence="4" type="ORF">AVDCRST_MAG78-1812</name>
</gene>
<protein>
    <submittedName>
        <fullName evidence="4">Acetyltransferase, GNAT family</fullName>
    </submittedName>
</protein>
<dbReference type="InterPro" id="IPR000182">
    <property type="entry name" value="GNAT_dom"/>
</dbReference>
<evidence type="ECO:0000313" key="4">
    <source>
        <dbReference type="EMBL" id="CAA9432819.1"/>
    </source>
</evidence>
<dbReference type="Pfam" id="PF00583">
    <property type="entry name" value="Acetyltransf_1"/>
    <property type="match status" value="1"/>
</dbReference>
<accession>A0A6J4Q357</accession>
<dbReference type="PANTHER" id="PTHR43072">
    <property type="entry name" value="N-ACETYLTRANSFERASE"/>
    <property type="match status" value="1"/>
</dbReference>
<dbReference type="InterPro" id="IPR016181">
    <property type="entry name" value="Acyl_CoA_acyltransferase"/>
</dbReference>
<reference evidence="4" key="1">
    <citation type="submission" date="2020-02" db="EMBL/GenBank/DDBJ databases">
        <authorList>
            <person name="Meier V. D."/>
        </authorList>
    </citation>
    <scope>NUCLEOTIDE SEQUENCE</scope>
    <source>
        <strain evidence="4">AVDCRST_MAG78</strain>
    </source>
</reference>
<keyword evidence="2" id="KW-0012">Acyltransferase</keyword>
<dbReference type="SUPFAM" id="SSF55729">
    <property type="entry name" value="Acyl-CoA N-acyltransferases (Nat)"/>
    <property type="match status" value="1"/>
</dbReference>
<feature type="domain" description="N-acetyltransferase" evidence="3">
    <location>
        <begin position="1"/>
        <end position="164"/>
    </location>
</feature>
<name>A0A6J4Q357_9ACTN</name>
<dbReference type="AlphaFoldDB" id="A0A6J4Q357"/>
<keyword evidence="1 4" id="KW-0808">Transferase</keyword>
<dbReference type="PROSITE" id="PS51186">
    <property type="entry name" value="GNAT"/>
    <property type="match status" value="1"/>
</dbReference>
<organism evidence="4">
    <name type="scientific">uncultured Rubrobacteraceae bacterium</name>
    <dbReference type="NCBI Taxonomy" id="349277"/>
    <lineage>
        <taxon>Bacteria</taxon>
        <taxon>Bacillati</taxon>
        <taxon>Actinomycetota</taxon>
        <taxon>Rubrobacteria</taxon>
        <taxon>Rubrobacterales</taxon>
        <taxon>Rubrobacteraceae</taxon>
        <taxon>environmental samples</taxon>
    </lineage>
</organism>
<proteinExistence type="predicted"/>
<dbReference type="EMBL" id="CADCVB010000120">
    <property type="protein sequence ID" value="CAA9432819.1"/>
    <property type="molecule type" value="Genomic_DNA"/>
</dbReference>
<dbReference type="Gene3D" id="3.40.630.30">
    <property type="match status" value="1"/>
</dbReference>
<dbReference type="CDD" id="cd04301">
    <property type="entry name" value="NAT_SF"/>
    <property type="match status" value="1"/>
</dbReference>
<sequence>MKIRDAVEADLPAIVEIYNSTVPTRMVTADTEPISVESRRTWLREHDAGRYPIWVMEDGGEIAGWLSLSPFYDGRPAYHATAEIGVYVSENHRRKGIGRRLVAEAQRRGPALGLKTLTAGAFAHNGPSLRLFEGFGFERWAHFPKVAELDGIERDLVVLGLRLDGPQLPVSR</sequence>
<evidence type="ECO:0000259" key="3">
    <source>
        <dbReference type="PROSITE" id="PS51186"/>
    </source>
</evidence>
<evidence type="ECO:0000256" key="1">
    <source>
        <dbReference type="ARBA" id="ARBA00022679"/>
    </source>
</evidence>
<dbReference type="PANTHER" id="PTHR43072:SF23">
    <property type="entry name" value="UPF0039 PROTEIN C11D3.02C"/>
    <property type="match status" value="1"/>
</dbReference>
<evidence type="ECO:0000256" key="2">
    <source>
        <dbReference type="ARBA" id="ARBA00023315"/>
    </source>
</evidence>